<dbReference type="Proteomes" id="UP000243217">
    <property type="component" value="Unassembled WGS sequence"/>
</dbReference>
<sequence>MAGLRPSRRFPSPTCSSLTSPQLRFLKATATRTCSELVSMATRMQSKKYGVKWQPLPFVNEEGCNYYVGSAISSKVPSTMQYMCCETTVHATLDEVAEILSGDDQTTMGAEAVQKLDANILKSKHLLTLKRLDRLKICLKWFVWNSTSSYVPIRDFVVLQYQNDVHVRGRNGWAQSTHSVELPCIPSYASSHNLVRSSMYRSGYIVLETDDPNVVRVMHMIQVDFKGHVPQEDAVEMLRLRVGNIGILDAFFAKLTLVARIISNMETTLIGNLDTIKVCAMCSKKFGFLTKKIVCQICGDVVCSECSQTRDLQIPVPALKHVNVCNVCQVKERCSTSSEAENQRRANQRSFLRQMEPRHGNRASHRQSHRQRNNGSLLIDDDDNQDPYMQIMQGKQQQQSFLDNESPNNQPLYSFLEDSASGYDEEKHYRPKPNLISPFNSTSAVVGNGNYPSSYYHNFHLESSSKSYRKHDF</sequence>
<evidence type="ECO:0000259" key="7">
    <source>
        <dbReference type="PROSITE" id="PS50848"/>
    </source>
</evidence>
<dbReference type="SMART" id="SM00064">
    <property type="entry name" value="FYVE"/>
    <property type="match status" value="1"/>
</dbReference>
<keyword evidence="3" id="KW-0862">Zinc</keyword>
<dbReference type="AlphaFoldDB" id="A0A1V9ZN85"/>
<dbReference type="Gene3D" id="3.30.530.20">
    <property type="match status" value="1"/>
</dbReference>
<dbReference type="PANTHER" id="PTHR13510:SF44">
    <property type="entry name" value="RABENOSYN-5"/>
    <property type="match status" value="1"/>
</dbReference>
<accession>A0A1V9ZN85</accession>
<dbReference type="InterPro" id="IPR052727">
    <property type="entry name" value="Rab4/Rab5_effector"/>
</dbReference>
<dbReference type="Pfam" id="PF01363">
    <property type="entry name" value="FYVE"/>
    <property type="match status" value="1"/>
</dbReference>
<evidence type="ECO:0000256" key="3">
    <source>
        <dbReference type="ARBA" id="ARBA00022833"/>
    </source>
</evidence>
<evidence type="ECO:0000313" key="9">
    <source>
        <dbReference type="Proteomes" id="UP000243217"/>
    </source>
</evidence>
<dbReference type="PROSITE" id="PS50178">
    <property type="entry name" value="ZF_FYVE"/>
    <property type="match status" value="1"/>
</dbReference>
<dbReference type="PROSITE" id="PS50848">
    <property type="entry name" value="START"/>
    <property type="match status" value="1"/>
</dbReference>
<feature type="domain" description="START" evidence="7">
    <location>
        <begin position="151"/>
        <end position="236"/>
    </location>
</feature>
<dbReference type="SUPFAM" id="SSF55961">
    <property type="entry name" value="Bet v1-like"/>
    <property type="match status" value="1"/>
</dbReference>
<reference evidence="8 9" key="1">
    <citation type="journal article" date="2014" name="Genome Biol. Evol.">
        <title>The secreted proteins of Achlya hypogyna and Thraustotheca clavata identify the ancestral oomycete secretome and reveal gene acquisitions by horizontal gene transfer.</title>
        <authorList>
            <person name="Misner I."/>
            <person name="Blouin N."/>
            <person name="Leonard G."/>
            <person name="Richards T.A."/>
            <person name="Lane C.E."/>
        </authorList>
    </citation>
    <scope>NUCLEOTIDE SEQUENCE [LARGE SCALE GENOMIC DNA]</scope>
    <source>
        <strain evidence="8 9">ATCC 34112</strain>
    </source>
</reference>
<dbReference type="CDD" id="cd00065">
    <property type="entry name" value="FYVE_like_SF"/>
    <property type="match status" value="1"/>
</dbReference>
<keyword evidence="9" id="KW-1185">Reference proteome</keyword>
<keyword evidence="2 4" id="KW-0863">Zinc-finger</keyword>
<dbReference type="GO" id="GO:0008270">
    <property type="term" value="F:zinc ion binding"/>
    <property type="evidence" value="ECO:0007669"/>
    <property type="project" value="UniProtKB-KW"/>
</dbReference>
<dbReference type="InterPro" id="IPR000306">
    <property type="entry name" value="Znf_FYVE"/>
</dbReference>
<comment type="caution">
    <text evidence="8">The sequence shown here is derived from an EMBL/GenBank/DDBJ whole genome shotgun (WGS) entry which is preliminary data.</text>
</comment>
<evidence type="ECO:0000256" key="5">
    <source>
        <dbReference type="SAM" id="MobiDB-lite"/>
    </source>
</evidence>
<protein>
    <recommendedName>
        <fullName evidence="10">FYVE-type domain-containing protein</fullName>
    </recommendedName>
</protein>
<dbReference type="PANTHER" id="PTHR13510">
    <property type="entry name" value="FYVE-FINGER-CONTAINING RAB5 EFFECTOR PROTEIN RABENOSYN-5-RELATED"/>
    <property type="match status" value="1"/>
</dbReference>
<evidence type="ECO:0000256" key="4">
    <source>
        <dbReference type="PROSITE-ProRule" id="PRU00091"/>
    </source>
</evidence>
<keyword evidence="1" id="KW-0479">Metal-binding</keyword>
<feature type="compositionally biased region" description="Basic residues" evidence="5">
    <location>
        <begin position="360"/>
        <end position="372"/>
    </location>
</feature>
<proteinExistence type="predicted"/>
<dbReference type="InterPro" id="IPR013083">
    <property type="entry name" value="Znf_RING/FYVE/PHD"/>
</dbReference>
<dbReference type="EMBL" id="JNBS01001807">
    <property type="protein sequence ID" value="OQR99447.1"/>
    <property type="molecule type" value="Genomic_DNA"/>
</dbReference>
<dbReference type="OrthoDB" id="102053at2759"/>
<dbReference type="Gene3D" id="3.30.40.10">
    <property type="entry name" value="Zinc/RING finger domain, C3HC4 (zinc finger)"/>
    <property type="match status" value="1"/>
</dbReference>
<name>A0A1V9ZN85_9STRA</name>
<evidence type="ECO:0000313" key="8">
    <source>
        <dbReference type="EMBL" id="OQR99447.1"/>
    </source>
</evidence>
<dbReference type="InterPro" id="IPR011011">
    <property type="entry name" value="Znf_FYVE_PHD"/>
</dbReference>
<dbReference type="InterPro" id="IPR002913">
    <property type="entry name" value="START_lipid-bd_dom"/>
</dbReference>
<feature type="region of interest" description="Disordered" evidence="5">
    <location>
        <begin position="338"/>
        <end position="387"/>
    </location>
</feature>
<organism evidence="8 9">
    <name type="scientific">Thraustotheca clavata</name>
    <dbReference type="NCBI Taxonomy" id="74557"/>
    <lineage>
        <taxon>Eukaryota</taxon>
        <taxon>Sar</taxon>
        <taxon>Stramenopiles</taxon>
        <taxon>Oomycota</taxon>
        <taxon>Saprolegniomycetes</taxon>
        <taxon>Saprolegniales</taxon>
        <taxon>Achlyaceae</taxon>
        <taxon>Thraustotheca</taxon>
    </lineage>
</organism>
<evidence type="ECO:0000256" key="2">
    <source>
        <dbReference type="ARBA" id="ARBA00022771"/>
    </source>
</evidence>
<evidence type="ECO:0000259" key="6">
    <source>
        <dbReference type="PROSITE" id="PS50178"/>
    </source>
</evidence>
<dbReference type="Pfam" id="PF01852">
    <property type="entry name" value="START"/>
    <property type="match status" value="1"/>
</dbReference>
<dbReference type="STRING" id="74557.A0A1V9ZN85"/>
<gene>
    <name evidence="8" type="ORF">THRCLA_06515</name>
</gene>
<dbReference type="InterPro" id="IPR023393">
    <property type="entry name" value="START-like_dom_sf"/>
</dbReference>
<dbReference type="GO" id="GO:0008289">
    <property type="term" value="F:lipid binding"/>
    <property type="evidence" value="ECO:0007669"/>
    <property type="project" value="InterPro"/>
</dbReference>
<feature type="domain" description="FYVE-type" evidence="6">
    <location>
        <begin position="273"/>
        <end position="333"/>
    </location>
</feature>
<evidence type="ECO:0008006" key="10">
    <source>
        <dbReference type="Google" id="ProtNLM"/>
    </source>
</evidence>
<dbReference type="SUPFAM" id="SSF57903">
    <property type="entry name" value="FYVE/PHD zinc finger"/>
    <property type="match status" value="1"/>
</dbReference>
<evidence type="ECO:0000256" key="1">
    <source>
        <dbReference type="ARBA" id="ARBA00022723"/>
    </source>
</evidence>
<dbReference type="InterPro" id="IPR017455">
    <property type="entry name" value="Znf_FYVE-rel"/>
</dbReference>